<sequence length="305" mass="32114">MIREATAALGLGTHRLRPPAIHDAVLRAAEVPATAWVDTAPNYLAGRAQPLLAPSLADRVIRVSTKVGFVARGSSTAAIVAGALSPREADTGHCLTAPFVHWQCARNRAELGRPRLDMVFVHNPERSAGDPIEALLRAFTALEEEVKAGALDAYGVATWNGFDSGVLTVPHLDRIATQAAGTADHHLRAVQLPVSLVTANAFTQALDNRGPIAQAAARGWDAFASAPLFGGELPEMANHELTELIRPDLTVAQACLLAVASCPGVTRVLLSASDSAHWYDARAALAKPPVPVATLRKVPDVLASD</sequence>
<proteinExistence type="predicted"/>
<dbReference type="Proteomes" id="UP001501721">
    <property type="component" value="Unassembled WGS sequence"/>
</dbReference>
<keyword evidence="3" id="KW-1185">Reference proteome</keyword>
<dbReference type="RefSeq" id="WP_346074955.1">
    <property type="nucleotide sequence ID" value="NZ_BAAATL010000025.1"/>
</dbReference>
<evidence type="ECO:0000259" key="1">
    <source>
        <dbReference type="Pfam" id="PF00248"/>
    </source>
</evidence>
<reference evidence="2 3" key="1">
    <citation type="journal article" date="2019" name="Int. J. Syst. Evol. Microbiol.">
        <title>The Global Catalogue of Microorganisms (GCM) 10K type strain sequencing project: providing services to taxonomists for standard genome sequencing and annotation.</title>
        <authorList>
            <consortium name="The Broad Institute Genomics Platform"/>
            <consortium name="The Broad Institute Genome Sequencing Center for Infectious Disease"/>
            <person name="Wu L."/>
            <person name="Ma J."/>
        </authorList>
    </citation>
    <scope>NUCLEOTIDE SEQUENCE [LARGE SCALE GENOMIC DNA]</scope>
    <source>
        <strain evidence="2 3">JCM 6923</strain>
    </source>
</reference>
<dbReference type="Pfam" id="PF00248">
    <property type="entry name" value="Aldo_ket_red"/>
    <property type="match status" value="1"/>
</dbReference>
<evidence type="ECO:0000313" key="2">
    <source>
        <dbReference type="EMBL" id="GAA2494926.1"/>
    </source>
</evidence>
<organism evidence="2 3">
    <name type="scientific">Streptomyces graminearus</name>
    <dbReference type="NCBI Taxonomy" id="284030"/>
    <lineage>
        <taxon>Bacteria</taxon>
        <taxon>Bacillati</taxon>
        <taxon>Actinomycetota</taxon>
        <taxon>Actinomycetes</taxon>
        <taxon>Kitasatosporales</taxon>
        <taxon>Streptomycetaceae</taxon>
        <taxon>Streptomyces</taxon>
    </lineage>
</organism>
<gene>
    <name evidence="2" type="ORF">GCM10010422_48020</name>
</gene>
<comment type="caution">
    <text evidence="2">The sequence shown here is derived from an EMBL/GenBank/DDBJ whole genome shotgun (WGS) entry which is preliminary data.</text>
</comment>
<evidence type="ECO:0000313" key="3">
    <source>
        <dbReference type="Proteomes" id="UP001501721"/>
    </source>
</evidence>
<dbReference type="EMBL" id="BAAATL010000025">
    <property type="protein sequence ID" value="GAA2494926.1"/>
    <property type="molecule type" value="Genomic_DNA"/>
</dbReference>
<feature type="domain" description="NADP-dependent oxidoreductase" evidence="1">
    <location>
        <begin position="8"/>
        <end position="159"/>
    </location>
</feature>
<dbReference type="Gene3D" id="3.20.20.100">
    <property type="entry name" value="NADP-dependent oxidoreductase domain"/>
    <property type="match status" value="1"/>
</dbReference>
<name>A0ABN3M2T5_9ACTN</name>
<accession>A0ABN3M2T5</accession>
<protein>
    <submittedName>
        <fullName evidence="2">Aldo/keto reductase</fullName>
    </submittedName>
</protein>
<dbReference type="InterPro" id="IPR023210">
    <property type="entry name" value="NADP_OxRdtase_dom"/>
</dbReference>
<dbReference type="SUPFAM" id="SSF51430">
    <property type="entry name" value="NAD(P)-linked oxidoreductase"/>
    <property type="match status" value="1"/>
</dbReference>
<dbReference type="InterPro" id="IPR036812">
    <property type="entry name" value="NAD(P)_OxRdtase_dom_sf"/>
</dbReference>